<evidence type="ECO:0000256" key="2">
    <source>
        <dbReference type="ARBA" id="ARBA00008163"/>
    </source>
</evidence>
<dbReference type="Gene3D" id="2.40.160.60">
    <property type="entry name" value="Outer membrane protein transport protein (OMPP1/FadL/TodX)"/>
    <property type="match status" value="1"/>
</dbReference>
<organism evidence="9 10">
    <name type="scientific">Candidatus Accumulibacter appositus</name>
    <dbReference type="NCBI Taxonomy" id="1454003"/>
    <lineage>
        <taxon>Bacteria</taxon>
        <taxon>Pseudomonadati</taxon>
        <taxon>Pseudomonadota</taxon>
        <taxon>Betaproteobacteria</taxon>
        <taxon>Candidatus Accumulibacter</taxon>
    </lineage>
</organism>
<feature type="chain" id="PRO_5001463222" evidence="8">
    <location>
        <begin position="25"/>
        <end position="443"/>
    </location>
</feature>
<evidence type="ECO:0000256" key="3">
    <source>
        <dbReference type="ARBA" id="ARBA00022452"/>
    </source>
</evidence>
<dbReference type="AlphaFoldDB" id="A0A011QH35"/>
<evidence type="ECO:0000313" key="10">
    <source>
        <dbReference type="Proteomes" id="UP000021816"/>
    </source>
</evidence>
<accession>A0A011QH35</accession>
<dbReference type="GO" id="GO:0009279">
    <property type="term" value="C:cell outer membrane"/>
    <property type="evidence" value="ECO:0007669"/>
    <property type="project" value="UniProtKB-SubCell"/>
</dbReference>
<gene>
    <name evidence="9" type="ORF">AW10_03232</name>
</gene>
<comment type="similarity">
    <text evidence="2">Belongs to the OmpP1/FadL family.</text>
</comment>
<dbReference type="PANTHER" id="PTHR35093:SF8">
    <property type="entry name" value="OUTER MEMBRANE PROTEIN NMB0088-RELATED"/>
    <property type="match status" value="1"/>
</dbReference>
<feature type="signal peptide" evidence="8">
    <location>
        <begin position="1"/>
        <end position="24"/>
    </location>
</feature>
<evidence type="ECO:0000256" key="6">
    <source>
        <dbReference type="ARBA" id="ARBA00023136"/>
    </source>
</evidence>
<keyword evidence="5 8" id="KW-0732">Signal</keyword>
<evidence type="ECO:0000256" key="4">
    <source>
        <dbReference type="ARBA" id="ARBA00022692"/>
    </source>
</evidence>
<keyword evidence="3" id="KW-1134">Transmembrane beta strand</keyword>
<evidence type="ECO:0000256" key="7">
    <source>
        <dbReference type="ARBA" id="ARBA00023237"/>
    </source>
</evidence>
<sequence length="443" mass="47595">MAQRISMRVMPALLLAAFSGAASASGFQLLEAGSGLGNAYAGSAAKASDASTIFWNPAGMTQLQAREVSGGFTAVRPSFKFNNQGSAVGVFSSPAVGDGDDAGSWAFIPNGYISWALNKDLYIGLGISAPFGNATKYDKPWKGSAQSNEFDIKTININPSIAYRVNEKVSLGAGFSWQKIEADYYRQVAVLPARRFGALPQVESHMSIDDDAWGWNIGALFTLSPSTKVGLSYRSTVQFHTDGKVKLNGDGTAAGNATALGLANAGGASDVEADLKVPDTFILSVSQQLSDRWEMLGDVSWTGWSSIQDVDIIRTSGPQSGAPAQILHANFDDTWRVAMGANYRYTDAIKFMFGIAYDQTPVKSSSTRLTSLPDNDRTWFTAGMQWKPAKEQTLELGAAYIYIPNTKINQNETTTNPLTNRGTVTGDYDSSVWLFGAQYSLAF</sequence>
<dbReference type="SUPFAM" id="SSF56935">
    <property type="entry name" value="Porins"/>
    <property type="match status" value="1"/>
</dbReference>
<keyword evidence="6" id="KW-0472">Membrane</keyword>
<dbReference type="GO" id="GO:0015483">
    <property type="term" value="F:long-chain fatty acid transporting porin activity"/>
    <property type="evidence" value="ECO:0007669"/>
    <property type="project" value="TreeGrafter"/>
</dbReference>
<evidence type="ECO:0000313" key="9">
    <source>
        <dbReference type="EMBL" id="EXI78149.1"/>
    </source>
</evidence>
<dbReference type="PATRIC" id="fig|1454003.3.peg.3288"/>
<name>A0A011QH35_9PROT</name>
<keyword evidence="4" id="KW-0812">Transmembrane</keyword>
<dbReference type="Proteomes" id="UP000021816">
    <property type="component" value="Unassembled WGS sequence"/>
</dbReference>
<keyword evidence="7" id="KW-0998">Cell outer membrane</keyword>
<comment type="subcellular location">
    <subcellularLocation>
        <location evidence="1">Cell outer membrane</location>
        <topology evidence="1">Multi-pass membrane protein</topology>
    </subcellularLocation>
</comment>
<evidence type="ECO:0000256" key="5">
    <source>
        <dbReference type="ARBA" id="ARBA00022729"/>
    </source>
</evidence>
<dbReference type="EMBL" id="JEMX01000078">
    <property type="protein sequence ID" value="EXI78149.1"/>
    <property type="molecule type" value="Genomic_DNA"/>
</dbReference>
<reference evidence="9 10" key="1">
    <citation type="submission" date="2014-02" db="EMBL/GenBank/DDBJ databases">
        <title>Expanding our view of genomic diversity in Candidatus Accumulibacter clades.</title>
        <authorList>
            <person name="Skennerton C.T."/>
            <person name="Barr J.J."/>
            <person name="Slater F.R."/>
            <person name="Bond P.L."/>
            <person name="Tyson G.W."/>
        </authorList>
    </citation>
    <scope>NUCLEOTIDE SEQUENCE [LARGE SCALE GENOMIC DNA]</scope>
    <source>
        <strain evidence="10">BA-92</strain>
    </source>
</reference>
<dbReference type="STRING" id="1454003.AW10_03232"/>
<proteinExistence type="inferred from homology"/>
<evidence type="ECO:0000256" key="8">
    <source>
        <dbReference type="SAM" id="SignalP"/>
    </source>
</evidence>
<comment type="caution">
    <text evidence="9">The sequence shown here is derived from an EMBL/GenBank/DDBJ whole genome shotgun (WGS) entry which is preliminary data.</text>
</comment>
<evidence type="ECO:0000256" key="1">
    <source>
        <dbReference type="ARBA" id="ARBA00004571"/>
    </source>
</evidence>
<protein>
    <submittedName>
        <fullName evidence="9">Putative outer membrane protein</fullName>
    </submittedName>
</protein>
<dbReference type="InterPro" id="IPR005017">
    <property type="entry name" value="OMPP1/FadL/TodX"/>
</dbReference>
<dbReference type="Pfam" id="PF03349">
    <property type="entry name" value="Toluene_X"/>
    <property type="match status" value="1"/>
</dbReference>
<dbReference type="PANTHER" id="PTHR35093">
    <property type="entry name" value="OUTER MEMBRANE PROTEIN NMB0088-RELATED"/>
    <property type="match status" value="1"/>
</dbReference>